<dbReference type="RefSeq" id="WP_183623890.1">
    <property type="nucleotide sequence ID" value="NZ_JACIDX010000004.1"/>
</dbReference>
<keyword evidence="1" id="KW-0812">Transmembrane</keyword>
<evidence type="ECO:0000313" key="3">
    <source>
        <dbReference type="EMBL" id="MBB3954417.1"/>
    </source>
</evidence>
<sequence>MRRLWRDRSGAALVEFALVLPVMLLMGMGLCEMAYQAYMQAILTGAVQKAGRDSTVESANTTTIDNAVLQAVKNINGNAAFVAGYPTRKSYASFGYISPESFVDSNGNGARDAGECFTDVNGNGIWDADPGVSGNGGAGDTVLYTVSITYTRLFPLGLWLGWGKTATLSASTILKNQPWATQASTAAATVCT</sequence>
<keyword evidence="1" id="KW-0472">Membrane</keyword>
<keyword evidence="4" id="KW-1185">Reference proteome</keyword>
<evidence type="ECO:0000259" key="2">
    <source>
        <dbReference type="Pfam" id="PF07811"/>
    </source>
</evidence>
<reference evidence="3 4" key="1">
    <citation type="submission" date="2020-08" db="EMBL/GenBank/DDBJ databases">
        <title>Genomic Encyclopedia of Type Strains, Phase IV (KMG-IV): sequencing the most valuable type-strain genomes for metagenomic binning, comparative biology and taxonomic classification.</title>
        <authorList>
            <person name="Goeker M."/>
        </authorList>
    </citation>
    <scope>NUCLEOTIDE SEQUENCE [LARGE SCALE GENOMIC DNA]</scope>
    <source>
        <strain evidence="3 4">DSM 27057</strain>
    </source>
</reference>
<accession>A0A7W6G6Y2</accession>
<dbReference type="AlphaFoldDB" id="A0A7W6G6Y2"/>
<evidence type="ECO:0000256" key="1">
    <source>
        <dbReference type="SAM" id="Phobius"/>
    </source>
</evidence>
<feature type="transmembrane region" description="Helical" evidence="1">
    <location>
        <begin position="12"/>
        <end position="30"/>
    </location>
</feature>
<protein>
    <submittedName>
        <fullName evidence="3">Flp pilus assembly protein TadG</fullName>
    </submittedName>
</protein>
<proteinExistence type="predicted"/>
<name>A0A7W6G6Y2_9SPHN</name>
<dbReference type="EMBL" id="JACIDX010000004">
    <property type="protein sequence ID" value="MBB3954417.1"/>
    <property type="molecule type" value="Genomic_DNA"/>
</dbReference>
<feature type="domain" description="TadE-like" evidence="2">
    <location>
        <begin position="10"/>
        <end position="52"/>
    </location>
</feature>
<dbReference type="InterPro" id="IPR012495">
    <property type="entry name" value="TadE-like_dom"/>
</dbReference>
<comment type="caution">
    <text evidence="3">The sequence shown here is derived from an EMBL/GenBank/DDBJ whole genome shotgun (WGS) entry which is preliminary data.</text>
</comment>
<dbReference type="Proteomes" id="UP000548867">
    <property type="component" value="Unassembled WGS sequence"/>
</dbReference>
<evidence type="ECO:0000313" key="4">
    <source>
        <dbReference type="Proteomes" id="UP000548867"/>
    </source>
</evidence>
<dbReference type="Pfam" id="PF07811">
    <property type="entry name" value="TadE"/>
    <property type="match status" value="1"/>
</dbReference>
<organism evidence="3 4">
    <name type="scientific">Novosphingobium sediminicola</name>
    <dbReference type="NCBI Taxonomy" id="563162"/>
    <lineage>
        <taxon>Bacteria</taxon>
        <taxon>Pseudomonadati</taxon>
        <taxon>Pseudomonadota</taxon>
        <taxon>Alphaproteobacteria</taxon>
        <taxon>Sphingomonadales</taxon>
        <taxon>Sphingomonadaceae</taxon>
        <taxon>Novosphingobium</taxon>
    </lineage>
</organism>
<keyword evidence="1" id="KW-1133">Transmembrane helix</keyword>
<gene>
    <name evidence="3" type="ORF">GGR38_001344</name>
</gene>